<dbReference type="CDD" id="cd02947">
    <property type="entry name" value="TRX_family"/>
    <property type="match status" value="1"/>
</dbReference>
<dbReference type="InterPro" id="IPR018247">
    <property type="entry name" value="EF_Hand_1_Ca_BS"/>
</dbReference>
<proteinExistence type="predicted"/>
<dbReference type="eggNOG" id="KOG0028">
    <property type="taxonomic scope" value="Eukaryota"/>
</dbReference>
<dbReference type="InterPro" id="IPR039647">
    <property type="entry name" value="EF_hand_pair_protein_CML-like"/>
</dbReference>
<dbReference type="InParanoid" id="E1ZJH8"/>
<evidence type="ECO:0000259" key="5">
    <source>
        <dbReference type="PROSITE" id="PS51352"/>
    </source>
</evidence>
<dbReference type="SMART" id="SM00054">
    <property type="entry name" value="EFh"/>
    <property type="match status" value="4"/>
</dbReference>
<dbReference type="GeneID" id="17353280"/>
<evidence type="ECO:0000256" key="2">
    <source>
        <dbReference type="ARBA" id="ARBA00022737"/>
    </source>
</evidence>
<evidence type="ECO:0008006" key="8">
    <source>
        <dbReference type="Google" id="ProtNLM"/>
    </source>
</evidence>
<feature type="domain" description="Thioredoxin" evidence="5">
    <location>
        <begin position="193"/>
        <end position="329"/>
    </location>
</feature>
<keyword evidence="7" id="KW-1185">Reference proteome</keyword>
<dbReference type="Gene3D" id="1.10.238.10">
    <property type="entry name" value="EF-hand"/>
    <property type="match status" value="2"/>
</dbReference>
<feature type="domain" description="EF-hand" evidence="4">
    <location>
        <begin position="17"/>
        <end position="52"/>
    </location>
</feature>
<evidence type="ECO:0000256" key="3">
    <source>
        <dbReference type="ARBA" id="ARBA00022837"/>
    </source>
</evidence>
<dbReference type="Pfam" id="PF13499">
    <property type="entry name" value="EF-hand_7"/>
    <property type="match status" value="2"/>
</dbReference>
<dbReference type="InterPro" id="IPR013766">
    <property type="entry name" value="Thioredoxin_domain"/>
</dbReference>
<sequence>MVPWDAEHETWDTEAEERMAALMARFKAADLDGNGVIDRQELQVLLERVGDGEDEVPMHWLTDEDIGEVMAQYDTNRDGVISFEEFVRMAQDNIFLTGKLQEYSKAFKAVDAGGDGSIGATELFRLFEKLGNPVSYDKLVKIMEQYDKDQSGSIDFAEFLRMFRDELLDLQQIMEFIKQRTAERESRAAARAAAAAAEAPPVAAEPAGPPKAAPKLLPGGVNLFFSEEELDAVLAANKDKVVVLMASVTWCRPCKAFQENYEKAAQHYSDAVFLKFYGNSNESTKALFKDRLKCRTTPSFFFFRGGQIVESCTGAVTKRLETNLRKARRSCPIRHRAAVNNCAYGPDGDKEALLWLKEEDLATVA</sequence>
<evidence type="ECO:0000313" key="6">
    <source>
        <dbReference type="EMBL" id="EFN53866.1"/>
    </source>
</evidence>
<dbReference type="Proteomes" id="UP000008141">
    <property type="component" value="Unassembled WGS sequence"/>
</dbReference>
<accession>E1ZJH8</accession>
<dbReference type="EMBL" id="GL433849">
    <property type="protein sequence ID" value="EFN53866.1"/>
    <property type="molecule type" value="Genomic_DNA"/>
</dbReference>
<dbReference type="PANTHER" id="PTHR10891">
    <property type="entry name" value="EF-HAND CALCIUM-BINDING DOMAIN CONTAINING PROTEIN"/>
    <property type="match status" value="1"/>
</dbReference>
<protein>
    <recommendedName>
        <fullName evidence="8">Thioredoxin domain-containing protein</fullName>
    </recommendedName>
</protein>
<dbReference type="PROSITE" id="PS50222">
    <property type="entry name" value="EF_HAND_2"/>
    <property type="match status" value="4"/>
</dbReference>
<gene>
    <name evidence="6" type="ORF">CHLNCDRAFT_135979</name>
</gene>
<dbReference type="OMA" id="WCRPCKG"/>
<dbReference type="OrthoDB" id="26525at2759"/>
<dbReference type="RefSeq" id="XP_005845968.1">
    <property type="nucleotide sequence ID" value="XM_005845906.1"/>
</dbReference>
<dbReference type="KEGG" id="cvr:CHLNCDRAFT_135979"/>
<dbReference type="STRING" id="554065.E1ZJH8"/>
<reference evidence="6 7" key="1">
    <citation type="journal article" date="2010" name="Plant Cell">
        <title>The Chlorella variabilis NC64A genome reveals adaptation to photosymbiosis, coevolution with viruses, and cryptic sex.</title>
        <authorList>
            <person name="Blanc G."/>
            <person name="Duncan G."/>
            <person name="Agarkova I."/>
            <person name="Borodovsky M."/>
            <person name="Gurnon J."/>
            <person name="Kuo A."/>
            <person name="Lindquist E."/>
            <person name="Lucas S."/>
            <person name="Pangilinan J."/>
            <person name="Polle J."/>
            <person name="Salamov A."/>
            <person name="Terry A."/>
            <person name="Yamada T."/>
            <person name="Dunigan D.D."/>
            <person name="Grigoriev I.V."/>
            <person name="Claverie J.M."/>
            <person name="Van Etten J.L."/>
        </authorList>
    </citation>
    <scope>NUCLEOTIDE SEQUENCE [LARGE SCALE GENOMIC DNA]</scope>
    <source>
        <strain evidence="6 7">NC64A</strain>
    </source>
</reference>
<evidence type="ECO:0000313" key="7">
    <source>
        <dbReference type="Proteomes" id="UP000008141"/>
    </source>
</evidence>
<keyword evidence="3" id="KW-0106">Calcium</keyword>
<feature type="domain" description="EF-hand" evidence="4">
    <location>
        <begin position="61"/>
        <end position="96"/>
    </location>
</feature>
<keyword evidence="1" id="KW-0479">Metal-binding</keyword>
<feature type="domain" description="EF-hand" evidence="4">
    <location>
        <begin position="134"/>
        <end position="169"/>
    </location>
</feature>
<dbReference type="Gene3D" id="3.40.30.10">
    <property type="entry name" value="Glutaredoxin"/>
    <property type="match status" value="1"/>
</dbReference>
<dbReference type="SUPFAM" id="SSF47473">
    <property type="entry name" value="EF-hand"/>
    <property type="match status" value="1"/>
</dbReference>
<dbReference type="InterPro" id="IPR002048">
    <property type="entry name" value="EF_hand_dom"/>
</dbReference>
<dbReference type="InterPro" id="IPR036249">
    <property type="entry name" value="Thioredoxin-like_sf"/>
</dbReference>
<organism evidence="7">
    <name type="scientific">Chlorella variabilis</name>
    <name type="common">Green alga</name>
    <dbReference type="NCBI Taxonomy" id="554065"/>
    <lineage>
        <taxon>Eukaryota</taxon>
        <taxon>Viridiplantae</taxon>
        <taxon>Chlorophyta</taxon>
        <taxon>core chlorophytes</taxon>
        <taxon>Trebouxiophyceae</taxon>
        <taxon>Chlorellales</taxon>
        <taxon>Chlorellaceae</taxon>
        <taxon>Chlorella clade</taxon>
        <taxon>Chlorella</taxon>
    </lineage>
</organism>
<dbReference type="PROSITE" id="PS00018">
    <property type="entry name" value="EF_HAND_1"/>
    <property type="match status" value="3"/>
</dbReference>
<dbReference type="AlphaFoldDB" id="E1ZJH8"/>
<feature type="domain" description="EF-hand" evidence="4">
    <location>
        <begin position="98"/>
        <end position="133"/>
    </location>
</feature>
<evidence type="ECO:0000256" key="1">
    <source>
        <dbReference type="ARBA" id="ARBA00022723"/>
    </source>
</evidence>
<dbReference type="SUPFAM" id="SSF52833">
    <property type="entry name" value="Thioredoxin-like"/>
    <property type="match status" value="1"/>
</dbReference>
<dbReference type="GO" id="GO:0005509">
    <property type="term" value="F:calcium ion binding"/>
    <property type="evidence" value="ECO:0007669"/>
    <property type="project" value="InterPro"/>
</dbReference>
<name>E1ZJH8_CHLVA</name>
<evidence type="ECO:0000259" key="4">
    <source>
        <dbReference type="PROSITE" id="PS50222"/>
    </source>
</evidence>
<dbReference type="PROSITE" id="PS51352">
    <property type="entry name" value="THIOREDOXIN_2"/>
    <property type="match status" value="1"/>
</dbReference>
<dbReference type="InterPro" id="IPR011992">
    <property type="entry name" value="EF-hand-dom_pair"/>
</dbReference>
<dbReference type="Pfam" id="PF00085">
    <property type="entry name" value="Thioredoxin"/>
    <property type="match status" value="1"/>
</dbReference>
<keyword evidence="2" id="KW-0677">Repeat</keyword>